<feature type="domain" description="PH" evidence="1">
    <location>
        <begin position="139"/>
        <end position="187"/>
    </location>
</feature>
<proteinExistence type="predicted"/>
<dbReference type="Gene3D" id="2.30.29.30">
    <property type="entry name" value="Pleckstrin-homology domain (PH domain)/Phosphotyrosine-binding domain (PTB)"/>
    <property type="match status" value="1"/>
</dbReference>
<evidence type="ECO:0000313" key="2">
    <source>
        <dbReference type="EnsemblMetazoa" id="ACUA025971-PA"/>
    </source>
</evidence>
<dbReference type="Proteomes" id="UP000075883">
    <property type="component" value="Unassembled WGS sequence"/>
</dbReference>
<accession>A0A182MTL3</accession>
<sequence>MDALKYYYALWGEPFQTARGGTPGAMNFRTSDRTGSGDDDDVQKEWHRPFGVDSELCSLKLIDSGPFSNFSRTSFRTIALRSQLEQPESIGVLRSGWSSGVDRSTPDWMELRSRSEYSGLDGAPESIGVLRSRLEYSRTATKEGYLMKQTWSFQRWRRRYFRLKGHKLYYAKGSKVSKHNEAKRRVP</sequence>
<name>A0A182MTL3_9DIPT</name>
<keyword evidence="3" id="KW-1185">Reference proteome</keyword>
<dbReference type="EnsemblMetazoa" id="ACUA025971-RA">
    <property type="protein sequence ID" value="ACUA025971-PA"/>
    <property type="gene ID" value="ACUA025971"/>
</dbReference>
<dbReference type="EMBL" id="AXCM01002124">
    <property type="status" value="NOT_ANNOTATED_CDS"/>
    <property type="molecule type" value="Genomic_DNA"/>
</dbReference>
<organism evidence="2 3">
    <name type="scientific">Anopheles culicifacies</name>
    <dbReference type="NCBI Taxonomy" id="139723"/>
    <lineage>
        <taxon>Eukaryota</taxon>
        <taxon>Metazoa</taxon>
        <taxon>Ecdysozoa</taxon>
        <taxon>Arthropoda</taxon>
        <taxon>Hexapoda</taxon>
        <taxon>Insecta</taxon>
        <taxon>Pterygota</taxon>
        <taxon>Neoptera</taxon>
        <taxon>Endopterygota</taxon>
        <taxon>Diptera</taxon>
        <taxon>Nematocera</taxon>
        <taxon>Culicoidea</taxon>
        <taxon>Culicidae</taxon>
        <taxon>Anophelinae</taxon>
        <taxon>Anopheles</taxon>
        <taxon>culicifacies species complex</taxon>
    </lineage>
</organism>
<reference evidence="3" key="1">
    <citation type="submission" date="2013-09" db="EMBL/GenBank/DDBJ databases">
        <title>The Genome Sequence of Anopheles culicifacies species A.</title>
        <authorList>
            <consortium name="The Broad Institute Genomics Platform"/>
            <person name="Neafsey D.E."/>
            <person name="Besansky N."/>
            <person name="Howell P."/>
            <person name="Walton C."/>
            <person name="Young S.K."/>
            <person name="Zeng Q."/>
            <person name="Gargeya S."/>
            <person name="Fitzgerald M."/>
            <person name="Haas B."/>
            <person name="Abouelleil A."/>
            <person name="Allen A.W."/>
            <person name="Alvarado L."/>
            <person name="Arachchi H.M."/>
            <person name="Berlin A.M."/>
            <person name="Chapman S.B."/>
            <person name="Gainer-Dewar J."/>
            <person name="Goldberg J."/>
            <person name="Griggs A."/>
            <person name="Gujja S."/>
            <person name="Hansen M."/>
            <person name="Howarth C."/>
            <person name="Imamovic A."/>
            <person name="Ireland A."/>
            <person name="Larimer J."/>
            <person name="McCowan C."/>
            <person name="Murphy C."/>
            <person name="Pearson M."/>
            <person name="Poon T.W."/>
            <person name="Priest M."/>
            <person name="Roberts A."/>
            <person name="Saif S."/>
            <person name="Shea T."/>
            <person name="Sisk P."/>
            <person name="Sykes S."/>
            <person name="Wortman J."/>
            <person name="Nusbaum C."/>
            <person name="Birren B."/>
        </authorList>
    </citation>
    <scope>NUCLEOTIDE SEQUENCE [LARGE SCALE GENOMIC DNA]</scope>
    <source>
        <strain evidence="3">A-37</strain>
    </source>
</reference>
<evidence type="ECO:0000313" key="3">
    <source>
        <dbReference type="Proteomes" id="UP000075883"/>
    </source>
</evidence>
<dbReference type="AlphaFoldDB" id="A0A182MTL3"/>
<dbReference type="STRING" id="139723.A0A182MTL3"/>
<dbReference type="VEuPathDB" id="VectorBase:ACUA025971"/>
<dbReference type="SUPFAM" id="SSF50729">
    <property type="entry name" value="PH domain-like"/>
    <property type="match status" value="1"/>
</dbReference>
<protein>
    <recommendedName>
        <fullName evidence="1">PH domain-containing protein</fullName>
    </recommendedName>
</protein>
<dbReference type="InterPro" id="IPR001849">
    <property type="entry name" value="PH_domain"/>
</dbReference>
<dbReference type="InterPro" id="IPR011993">
    <property type="entry name" value="PH-like_dom_sf"/>
</dbReference>
<evidence type="ECO:0000259" key="1">
    <source>
        <dbReference type="PROSITE" id="PS50003"/>
    </source>
</evidence>
<dbReference type="PROSITE" id="PS50003">
    <property type="entry name" value="PH_DOMAIN"/>
    <property type="match status" value="1"/>
</dbReference>
<reference evidence="2" key="2">
    <citation type="submission" date="2020-05" db="UniProtKB">
        <authorList>
            <consortium name="EnsemblMetazoa"/>
        </authorList>
    </citation>
    <scope>IDENTIFICATION</scope>
    <source>
        <strain evidence="2">A-37</strain>
    </source>
</reference>